<evidence type="ECO:0000259" key="10">
    <source>
        <dbReference type="PROSITE" id="PS50893"/>
    </source>
</evidence>
<dbReference type="RefSeq" id="WP_208816509.1">
    <property type="nucleotide sequence ID" value="NZ_WVUH01000315.1"/>
</dbReference>
<evidence type="ECO:0000256" key="8">
    <source>
        <dbReference type="ARBA" id="ARBA00023065"/>
    </source>
</evidence>
<keyword evidence="12" id="KW-1185">Reference proteome</keyword>
<proteinExistence type="predicted"/>
<keyword evidence="6 11" id="KW-0067">ATP-binding</keyword>
<dbReference type="SUPFAM" id="SSF52540">
    <property type="entry name" value="P-loop containing nucleoside triphosphate hydrolases"/>
    <property type="match status" value="1"/>
</dbReference>
<dbReference type="InterPro" id="IPR017871">
    <property type="entry name" value="ABC_transporter-like_CS"/>
</dbReference>
<protein>
    <submittedName>
        <fullName evidence="11">ATP-binding cassette domain-containing protein</fullName>
    </submittedName>
</protein>
<evidence type="ECO:0000313" key="11">
    <source>
        <dbReference type="EMBL" id="MBO4209548.1"/>
    </source>
</evidence>
<dbReference type="CDD" id="cd03214">
    <property type="entry name" value="ABC_Iron-Siderophores_B12_Hemin"/>
    <property type="match status" value="1"/>
</dbReference>
<name>A0ABS3VYN5_MICEH</name>
<keyword evidence="9" id="KW-0472">Membrane</keyword>
<reference evidence="11 12" key="1">
    <citation type="submission" date="2019-12" db="EMBL/GenBank/DDBJ databases">
        <title>Whole genome sequencing of endophytic Actinobacterium Micromonospora sp. MPMI6T.</title>
        <authorList>
            <person name="Evv R."/>
            <person name="Podile A.R."/>
        </authorList>
    </citation>
    <scope>NUCLEOTIDE SEQUENCE [LARGE SCALE GENOMIC DNA]</scope>
    <source>
        <strain evidence="11 12">MPMI6</strain>
    </source>
</reference>
<evidence type="ECO:0000256" key="1">
    <source>
        <dbReference type="ARBA" id="ARBA00004202"/>
    </source>
</evidence>
<keyword evidence="7" id="KW-0408">Iron</keyword>
<dbReference type="Pfam" id="PF00005">
    <property type="entry name" value="ABC_tran"/>
    <property type="match status" value="1"/>
</dbReference>
<dbReference type="InterPro" id="IPR051535">
    <property type="entry name" value="Siderophore_ABC-ATPase"/>
</dbReference>
<dbReference type="PANTHER" id="PTHR42771:SF2">
    <property type="entry name" value="IRON(3+)-HYDROXAMATE IMPORT ATP-BINDING PROTEIN FHUC"/>
    <property type="match status" value="1"/>
</dbReference>
<evidence type="ECO:0000256" key="9">
    <source>
        <dbReference type="ARBA" id="ARBA00023136"/>
    </source>
</evidence>
<dbReference type="EMBL" id="WVUH01000315">
    <property type="protein sequence ID" value="MBO4209548.1"/>
    <property type="molecule type" value="Genomic_DNA"/>
</dbReference>
<keyword evidence="5" id="KW-0547">Nucleotide-binding</keyword>
<evidence type="ECO:0000256" key="7">
    <source>
        <dbReference type="ARBA" id="ARBA00023004"/>
    </source>
</evidence>
<dbReference type="InterPro" id="IPR003439">
    <property type="entry name" value="ABC_transporter-like_ATP-bd"/>
</dbReference>
<comment type="subcellular location">
    <subcellularLocation>
        <location evidence="1">Cell membrane</location>
        <topology evidence="1">Peripheral membrane protein</topology>
    </subcellularLocation>
</comment>
<dbReference type="Proteomes" id="UP000823521">
    <property type="component" value="Unassembled WGS sequence"/>
</dbReference>
<evidence type="ECO:0000256" key="6">
    <source>
        <dbReference type="ARBA" id="ARBA00022840"/>
    </source>
</evidence>
<keyword evidence="4" id="KW-0410">Iron transport</keyword>
<evidence type="ECO:0000256" key="2">
    <source>
        <dbReference type="ARBA" id="ARBA00022448"/>
    </source>
</evidence>
<keyword evidence="8" id="KW-0406">Ion transport</keyword>
<dbReference type="SMART" id="SM00382">
    <property type="entry name" value="AAA"/>
    <property type="match status" value="1"/>
</dbReference>
<dbReference type="GO" id="GO:0005524">
    <property type="term" value="F:ATP binding"/>
    <property type="evidence" value="ECO:0007669"/>
    <property type="project" value="UniProtKB-KW"/>
</dbReference>
<dbReference type="InterPro" id="IPR027417">
    <property type="entry name" value="P-loop_NTPase"/>
</dbReference>
<evidence type="ECO:0000256" key="3">
    <source>
        <dbReference type="ARBA" id="ARBA00022475"/>
    </source>
</evidence>
<evidence type="ECO:0000256" key="5">
    <source>
        <dbReference type="ARBA" id="ARBA00022741"/>
    </source>
</evidence>
<evidence type="ECO:0000313" key="12">
    <source>
        <dbReference type="Proteomes" id="UP000823521"/>
    </source>
</evidence>
<dbReference type="PROSITE" id="PS00211">
    <property type="entry name" value="ABC_TRANSPORTER_1"/>
    <property type="match status" value="1"/>
</dbReference>
<organism evidence="11 12">
    <name type="scientific">Micromonospora echinofusca</name>
    <dbReference type="NCBI Taxonomy" id="47858"/>
    <lineage>
        <taxon>Bacteria</taxon>
        <taxon>Bacillati</taxon>
        <taxon>Actinomycetota</taxon>
        <taxon>Actinomycetes</taxon>
        <taxon>Micromonosporales</taxon>
        <taxon>Micromonosporaceae</taxon>
        <taxon>Micromonospora</taxon>
    </lineage>
</organism>
<comment type="caution">
    <text evidence="11">The sequence shown here is derived from an EMBL/GenBank/DDBJ whole genome shotgun (WGS) entry which is preliminary data.</text>
</comment>
<feature type="domain" description="ABC transporter" evidence="10">
    <location>
        <begin position="4"/>
        <end position="239"/>
    </location>
</feature>
<evidence type="ECO:0000256" key="4">
    <source>
        <dbReference type="ARBA" id="ARBA00022496"/>
    </source>
</evidence>
<dbReference type="PANTHER" id="PTHR42771">
    <property type="entry name" value="IRON(3+)-HYDROXAMATE IMPORT ATP-BINDING PROTEIN FHUC"/>
    <property type="match status" value="1"/>
</dbReference>
<accession>A0ABS3VYN5</accession>
<gene>
    <name evidence="11" type="ORF">GSF22_26680</name>
</gene>
<sequence>MTELTGRDLTLAYDGRVVVDGVDVDLPAGRFTVIVGPNACGKSTLLRGLVRLLAPTRGAVLLDGTDISRVPTREVARRIGLLPQSPAVPAGLTVEALVRRGRFPHQGLLRGWTRADQEAVDRALDRAGIAALRTREVDELSGGQRQRAWIALTLAQETPLLLLDEPTTYLDIRHQFDVLDLVAGLVHEGRTAVAVLHDLNQACRYADQLVVLKAGRVVAAGPPARVLTADLVTDVFDLPCDLIPDPVTGTPLVVPHDRRPHRRPAVEAAGTVTG</sequence>
<dbReference type="Gene3D" id="3.40.50.300">
    <property type="entry name" value="P-loop containing nucleotide triphosphate hydrolases"/>
    <property type="match status" value="1"/>
</dbReference>
<keyword evidence="2" id="KW-0813">Transport</keyword>
<dbReference type="PROSITE" id="PS50893">
    <property type="entry name" value="ABC_TRANSPORTER_2"/>
    <property type="match status" value="1"/>
</dbReference>
<dbReference type="InterPro" id="IPR003593">
    <property type="entry name" value="AAA+_ATPase"/>
</dbReference>
<keyword evidence="3" id="KW-1003">Cell membrane</keyword>